<accession>A0ACC0M197</accession>
<evidence type="ECO:0000313" key="2">
    <source>
        <dbReference type="Proteomes" id="UP001062846"/>
    </source>
</evidence>
<gene>
    <name evidence="1" type="ORF">RHMOL_Rhmol10G0125900</name>
</gene>
<keyword evidence="2" id="KW-1185">Reference proteome</keyword>
<organism evidence="1 2">
    <name type="scientific">Rhododendron molle</name>
    <name type="common">Chinese azalea</name>
    <name type="synonym">Azalea mollis</name>
    <dbReference type="NCBI Taxonomy" id="49168"/>
    <lineage>
        <taxon>Eukaryota</taxon>
        <taxon>Viridiplantae</taxon>
        <taxon>Streptophyta</taxon>
        <taxon>Embryophyta</taxon>
        <taxon>Tracheophyta</taxon>
        <taxon>Spermatophyta</taxon>
        <taxon>Magnoliopsida</taxon>
        <taxon>eudicotyledons</taxon>
        <taxon>Gunneridae</taxon>
        <taxon>Pentapetalae</taxon>
        <taxon>asterids</taxon>
        <taxon>Ericales</taxon>
        <taxon>Ericaceae</taxon>
        <taxon>Ericoideae</taxon>
        <taxon>Rhodoreae</taxon>
        <taxon>Rhododendron</taxon>
    </lineage>
</organism>
<sequence>MRIRKNRKTSYLLLRDSHIQVNTHFAHTPTTTAMEAASTGPPRLHPTPPQPQKLLQFNLTPTPKTLHALRKKHLQKTLRKSNQNRPTTPPSDEEVELSHFQALKTEFKNFTRAIDAGKSKPKDGAVLMVGNPWERADAGDELREVASREEYSGEKLKAEHLRELSGFLERDRDEFRWLLDDDVEIEGGWVEDSGRRNWAPRKRGEKESIRFLVDKLSGTELSVKDWKLSRMMKKSELQFTEGQLLKIVEGLRVKGQWRNAMSVVEWVYSSKEHRHYKSRFVYTKLLSVLCNARRPREALQIFDVMRGDCQIYPDMPAYHCIAVTLGQAGFLKELMKIMECMRQKPAKRLKNMRQKNWVAILQPDVVVFNAVLNACVPSHQWKGVSWVFVELRKNGLRPNGATYGLAMEVMLRSGKFDLVHEYFGKMRRSGEAPKALTYKVLVQTFWEEGKVDEAVEVVRDMEQRGVFGTASVYYELACCLCNNGRWQEALLEVEKLKKLPHTKPLEVTFTGMIMSSLRGGHIHGCISMFQHIKDHCVIDIGIINAMLKVYGKNDMFSKAKELFEETKSMKSDSNNSLNDLGSSLSADAYTYFMMLKASASAHQWEYFECVYKEMALSGYVLDQSKHVSLLINAARAGKGHLLEHAFDSMLEAGEIPYQSVFKELICQAILQHDYERAISIVKAMAHAPFQVTVKEWTDFFERNGDRINRESLEELLETLSNNDLPMEATVSNLTKSLLFLSRSDMVGDMSRPVAFNGSSVDQSPSAGDNGKLDCGGNRNVQSFLESTEGINGKTHDIHGVGKGNLFISLEDLALDVTSDESAYDCDDELLNHTECGNLDMEEIEIDEPTSLVGDTHETNLPSADEILESWKEGRKSDGIIFPFQFGGK</sequence>
<proteinExistence type="predicted"/>
<dbReference type="EMBL" id="CM046397">
    <property type="protein sequence ID" value="KAI8534813.1"/>
    <property type="molecule type" value="Genomic_DNA"/>
</dbReference>
<name>A0ACC0M197_RHOML</name>
<reference evidence="1" key="1">
    <citation type="submission" date="2022-02" db="EMBL/GenBank/DDBJ databases">
        <title>Plant Genome Project.</title>
        <authorList>
            <person name="Zhang R.-G."/>
        </authorList>
    </citation>
    <scope>NUCLEOTIDE SEQUENCE</scope>
    <source>
        <strain evidence="1">AT1</strain>
    </source>
</reference>
<dbReference type="Proteomes" id="UP001062846">
    <property type="component" value="Chromosome 10"/>
</dbReference>
<comment type="caution">
    <text evidence="1">The sequence shown here is derived from an EMBL/GenBank/DDBJ whole genome shotgun (WGS) entry which is preliminary data.</text>
</comment>
<evidence type="ECO:0000313" key="1">
    <source>
        <dbReference type="EMBL" id="KAI8534813.1"/>
    </source>
</evidence>
<protein>
    <submittedName>
        <fullName evidence="1">Uncharacterized protein</fullName>
    </submittedName>
</protein>